<dbReference type="Gene3D" id="3.50.50.60">
    <property type="entry name" value="FAD/NAD(P)-binding domain"/>
    <property type="match status" value="1"/>
</dbReference>
<feature type="binding site" evidence="2">
    <location>
        <position position="328"/>
    </location>
    <ligand>
        <name>FAD</name>
        <dbReference type="ChEBI" id="CHEBI:57692"/>
    </ligand>
</feature>
<evidence type="ECO:0000313" key="4">
    <source>
        <dbReference type="Proteomes" id="UP000199391"/>
    </source>
</evidence>
<keyword evidence="2" id="KW-0547">Nucleotide-binding</keyword>
<feature type="binding site" evidence="2">
    <location>
        <position position="337"/>
    </location>
    <ligand>
        <name>FAD</name>
        <dbReference type="ChEBI" id="CHEBI:57692"/>
    </ligand>
</feature>
<dbReference type="InterPro" id="IPR006905">
    <property type="entry name" value="Flavin_halogenase"/>
</dbReference>
<keyword evidence="4" id="KW-1185">Reference proteome</keyword>
<gene>
    <name evidence="3" type="ORF">SAMN05216552_10712</name>
</gene>
<feature type="binding site" evidence="2">
    <location>
        <position position="77"/>
    </location>
    <ligand>
        <name>7-chloro-L-tryptophan</name>
        <dbReference type="ChEBI" id="CHEBI:58713"/>
    </ligand>
</feature>
<reference evidence="4" key="1">
    <citation type="submission" date="2016-10" db="EMBL/GenBank/DDBJ databases">
        <authorList>
            <person name="Varghese N."/>
            <person name="Submissions S."/>
        </authorList>
    </citation>
    <scope>NUCLEOTIDE SEQUENCE [LARGE SCALE GENOMIC DNA]</scope>
    <source>
        <strain evidence="4">CGMCC 1.11014</strain>
    </source>
</reference>
<dbReference type="GO" id="GO:0004497">
    <property type="term" value="F:monooxygenase activity"/>
    <property type="evidence" value="ECO:0007669"/>
    <property type="project" value="InterPro"/>
</dbReference>
<proteinExistence type="predicted"/>
<keyword evidence="2" id="KW-0285">Flavoprotein</keyword>
<dbReference type="InterPro" id="IPR036188">
    <property type="entry name" value="FAD/NAD-bd_sf"/>
</dbReference>
<dbReference type="SUPFAM" id="SSF51905">
    <property type="entry name" value="FAD/NAD(P)-binding domain"/>
    <property type="match status" value="1"/>
</dbReference>
<name>A0A1I7M701_9BURK</name>
<accession>A0A1I7M701</accession>
<dbReference type="RefSeq" id="WP_093561545.1">
    <property type="nucleotide sequence ID" value="NZ_FPBO01000071.1"/>
</dbReference>
<evidence type="ECO:0000313" key="3">
    <source>
        <dbReference type="EMBL" id="SFV17696.1"/>
    </source>
</evidence>
<dbReference type="PANTHER" id="PTHR43747:SF4">
    <property type="entry name" value="FLAVIN-DEPENDENT TRYPTOPHAN HALOGENASE"/>
    <property type="match status" value="1"/>
</dbReference>
<dbReference type="AlphaFoldDB" id="A0A1I7M701"/>
<feature type="active site" evidence="1">
    <location>
        <position position="77"/>
    </location>
</feature>
<dbReference type="InterPro" id="IPR033856">
    <property type="entry name" value="Trp_halogen"/>
</dbReference>
<organism evidence="3 4">
    <name type="scientific">Pseudoduganella namucuonensis</name>
    <dbReference type="NCBI Taxonomy" id="1035707"/>
    <lineage>
        <taxon>Bacteria</taxon>
        <taxon>Pseudomonadati</taxon>
        <taxon>Pseudomonadota</taxon>
        <taxon>Betaproteobacteria</taxon>
        <taxon>Burkholderiales</taxon>
        <taxon>Oxalobacteraceae</taxon>
        <taxon>Telluria group</taxon>
        <taxon>Pseudoduganella</taxon>
    </lineage>
</organism>
<keyword evidence="2" id="KW-0274">FAD</keyword>
<dbReference type="Proteomes" id="UP000199391">
    <property type="component" value="Unassembled WGS sequence"/>
</dbReference>
<dbReference type="OrthoDB" id="8868802at2"/>
<feature type="binding site" evidence="2">
    <location>
        <position position="341"/>
    </location>
    <ligand>
        <name>FAD</name>
        <dbReference type="ChEBI" id="CHEBI:57692"/>
    </ligand>
</feature>
<dbReference type="InterPro" id="IPR050816">
    <property type="entry name" value="Flavin-dep_Halogenase_NPB"/>
</dbReference>
<dbReference type="STRING" id="1035707.SAMN05216552_10712"/>
<feature type="binding site" evidence="2">
    <location>
        <begin position="13"/>
        <end position="16"/>
    </location>
    <ligand>
        <name>FAD</name>
        <dbReference type="ChEBI" id="CHEBI:57692"/>
    </ligand>
</feature>
<dbReference type="Pfam" id="PF04820">
    <property type="entry name" value="Trp_halogenase"/>
    <property type="match status" value="1"/>
</dbReference>
<dbReference type="PIRSF" id="PIRSF011396">
    <property type="entry name" value="Trp_halogenase"/>
    <property type="match status" value="1"/>
</dbReference>
<protein>
    <submittedName>
        <fullName evidence="3">Tryptophan halogenase</fullName>
    </submittedName>
</protein>
<evidence type="ECO:0000256" key="2">
    <source>
        <dbReference type="PIRSR" id="PIRSR011396-2"/>
    </source>
</evidence>
<dbReference type="PANTHER" id="PTHR43747">
    <property type="entry name" value="FAD-BINDING PROTEIN"/>
    <property type="match status" value="1"/>
</dbReference>
<evidence type="ECO:0000256" key="1">
    <source>
        <dbReference type="PIRSR" id="PIRSR011396-1"/>
    </source>
</evidence>
<dbReference type="GO" id="GO:0000166">
    <property type="term" value="F:nucleotide binding"/>
    <property type="evidence" value="ECO:0007669"/>
    <property type="project" value="UniProtKB-KW"/>
</dbReference>
<sequence>MPIAYKRIVVVGGGTAGWMAAIGLATALPGSTVELVESEAIGIVGVGEATFPMLREFHNRHRIDEADFLRATNGTFKLGIEFRDWRTKGQRFFHTFGNFDDLTGPACLWGQYRRVNDPALGPLSEQCLPSVMASQGRFAPPPAEQPNLYSYAYHFDANLYAGFLRGIALKRGARRTEGRIVEVKRRADGGVDQLKLEDGRVVAGDLFIDCSGFVSLLLGRALEEPYVDFSRWLPVDRAWAVPSEPSGPGLTPHTVATALEAGWTWRIPLSNRIGNGHVFASRYIDEERARTQLLEQLDGPALAEPRLLRFTTGHRERFWVHNVVGLGLSSGFLEPLESTSILLIQRGLEKMIELLRPGARPAAAAVANYNKGMTRVFERIRDFIILHYCLTERRDSQLWRDMASMELPETLDFKLHAWRQTGSLNMNGEEGFEATSWLAIHAGMGNWPVRADPLLAEVPFEVALQALRQRRDHYAAVVAAMPTHDAFLRRIMRSNN</sequence>
<dbReference type="EMBL" id="FPBO01000071">
    <property type="protein sequence ID" value="SFV17696.1"/>
    <property type="molecule type" value="Genomic_DNA"/>
</dbReference>